<reference evidence="1 2" key="1">
    <citation type="submission" date="2014-08" db="EMBL/GenBank/DDBJ databases">
        <title>Whole genome shotgun sequence of Rhizobium rubi NBRC 13261.</title>
        <authorList>
            <person name="Katano-Makiyama Y."/>
            <person name="Hosoyama A."/>
            <person name="Hashimoto M."/>
            <person name="Hosoyama Y."/>
            <person name="Noguchi M."/>
            <person name="Tsuchikane K."/>
            <person name="Uohara A."/>
            <person name="Ohji S."/>
            <person name="Ichikawa N."/>
            <person name="Kimura A."/>
            <person name="Yamazoe A."/>
            <person name="Fujita N."/>
        </authorList>
    </citation>
    <scope>NUCLEOTIDE SEQUENCE [LARGE SCALE GENOMIC DNA]</scope>
    <source>
        <strain evidence="1 2">NBRC 13261</strain>
    </source>
</reference>
<evidence type="ECO:0000313" key="2">
    <source>
        <dbReference type="Proteomes" id="UP000028701"/>
    </source>
</evidence>
<dbReference type="EMBL" id="BBJU01000013">
    <property type="protein sequence ID" value="GAK70682.1"/>
    <property type="molecule type" value="Genomic_DNA"/>
</dbReference>
<evidence type="ECO:0008006" key="3">
    <source>
        <dbReference type="Google" id="ProtNLM"/>
    </source>
</evidence>
<protein>
    <recommendedName>
        <fullName evidence="3">DUF429 domain-containing protein</fullName>
    </recommendedName>
</protein>
<gene>
    <name evidence="1" type="ORF">RRU01S_13_00200</name>
</gene>
<dbReference type="Proteomes" id="UP000028701">
    <property type="component" value="Unassembled WGS sequence"/>
</dbReference>
<comment type="caution">
    <text evidence="1">The sequence shown here is derived from an EMBL/GenBank/DDBJ whole genome shotgun (WGS) entry which is preliminary data.</text>
</comment>
<dbReference type="AlphaFoldDB" id="A0A081CVI6"/>
<proteinExistence type="predicted"/>
<accession>A0A081CVI6</accession>
<evidence type="ECO:0000313" key="1">
    <source>
        <dbReference type="EMBL" id="GAK70682.1"/>
    </source>
</evidence>
<organism evidence="1 2">
    <name type="scientific">Agrobacterium rubi TR3 = NBRC 13261</name>
    <dbReference type="NCBI Taxonomy" id="1368415"/>
    <lineage>
        <taxon>Bacteria</taxon>
        <taxon>Pseudomonadati</taxon>
        <taxon>Pseudomonadota</taxon>
        <taxon>Alphaproteobacteria</taxon>
        <taxon>Hyphomicrobiales</taxon>
        <taxon>Rhizobiaceae</taxon>
        <taxon>Rhizobium/Agrobacterium group</taxon>
        <taxon>Agrobacterium</taxon>
    </lineage>
</organism>
<name>A0A081CVI6_9HYPH</name>
<sequence>MIVKRQKAVVGIDAAWTLTNPTGVALVVNRGDGWELADVAGSYSEFLAIKGDPLILRHQGSVPDAAALRRVRA</sequence>